<evidence type="ECO:0000313" key="2">
    <source>
        <dbReference type="Proteomes" id="UP000265520"/>
    </source>
</evidence>
<proteinExistence type="predicted"/>
<accession>A0A392V794</accession>
<organism evidence="1 2">
    <name type="scientific">Trifolium medium</name>
    <dbReference type="NCBI Taxonomy" id="97028"/>
    <lineage>
        <taxon>Eukaryota</taxon>
        <taxon>Viridiplantae</taxon>
        <taxon>Streptophyta</taxon>
        <taxon>Embryophyta</taxon>
        <taxon>Tracheophyta</taxon>
        <taxon>Spermatophyta</taxon>
        <taxon>Magnoliopsida</taxon>
        <taxon>eudicotyledons</taxon>
        <taxon>Gunneridae</taxon>
        <taxon>Pentapetalae</taxon>
        <taxon>rosids</taxon>
        <taxon>fabids</taxon>
        <taxon>Fabales</taxon>
        <taxon>Fabaceae</taxon>
        <taxon>Papilionoideae</taxon>
        <taxon>50 kb inversion clade</taxon>
        <taxon>NPAAA clade</taxon>
        <taxon>Hologalegina</taxon>
        <taxon>IRL clade</taxon>
        <taxon>Trifolieae</taxon>
        <taxon>Trifolium</taxon>
    </lineage>
</organism>
<dbReference type="AlphaFoldDB" id="A0A392V794"/>
<protein>
    <submittedName>
        <fullName evidence="1">Uncharacterized protein</fullName>
    </submittedName>
</protein>
<reference evidence="1 2" key="1">
    <citation type="journal article" date="2018" name="Front. Plant Sci.">
        <title>Red Clover (Trifolium pratense) and Zigzag Clover (T. medium) - A Picture of Genomic Similarities and Differences.</title>
        <authorList>
            <person name="Dluhosova J."/>
            <person name="Istvanek J."/>
            <person name="Nedelnik J."/>
            <person name="Repkova J."/>
        </authorList>
    </citation>
    <scope>NUCLEOTIDE SEQUENCE [LARGE SCALE GENOMIC DNA]</scope>
    <source>
        <strain evidence="2">cv. 10/8</strain>
        <tissue evidence="1">Leaf</tissue>
    </source>
</reference>
<dbReference type="Proteomes" id="UP000265520">
    <property type="component" value="Unassembled WGS sequence"/>
</dbReference>
<evidence type="ECO:0000313" key="1">
    <source>
        <dbReference type="EMBL" id="MCI83332.1"/>
    </source>
</evidence>
<sequence>MAIPCFYVRLKEMEVEDDDVSARHWLP</sequence>
<keyword evidence="2" id="KW-1185">Reference proteome</keyword>
<name>A0A392V794_9FABA</name>
<feature type="non-terminal residue" evidence="1">
    <location>
        <position position="27"/>
    </location>
</feature>
<dbReference type="EMBL" id="LXQA011064533">
    <property type="protein sequence ID" value="MCI83332.1"/>
    <property type="molecule type" value="Genomic_DNA"/>
</dbReference>
<comment type="caution">
    <text evidence="1">The sequence shown here is derived from an EMBL/GenBank/DDBJ whole genome shotgun (WGS) entry which is preliminary data.</text>
</comment>